<dbReference type="AlphaFoldDB" id="A0A8C6X1Y3"/>
<dbReference type="InterPro" id="IPR035979">
    <property type="entry name" value="RBD_domain_sf"/>
</dbReference>
<name>A0A8C6X1Y3_NAJNA</name>
<dbReference type="Ensembl" id="ENSNNAT00000003774.1">
    <property type="protein sequence ID" value="ENSNNAP00000003598.1"/>
    <property type="gene ID" value="ENSNNAG00000002462.1"/>
</dbReference>
<dbReference type="InterPro" id="IPR012677">
    <property type="entry name" value="Nucleotide-bd_a/b_plait_sf"/>
</dbReference>
<dbReference type="OrthoDB" id="6133115at2759"/>
<protein>
    <submittedName>
        <fullName evidence="1">Poly(ADP-ribose) polymerase family member 10</fullName>
    </submittedName>
</protein>
<dbReference type="GeneTree" id="ENSGT00940000162035"/>
<evidence type="ECO:0000313" key="1">
    <source>
        <dbReference type="Ensembl" id="ENSNNAP00000003598.1"/>
    </source>
</evidence>
<dbReference type="InterPro" id="IPR034464">
    <property type="entry name" value="PAR10_RRM1_2"/>
</dbReference>
<evidence type="ECO:0000313" key="2">
    <source>
        <dbReference type="Proteomes" id="UP000694559"/>
    </source>
</evidence>
<accession>A0A8C6X1Y3</accession>
<reference evidence="1" key="2">
    <citation type="submission" date="2025-09" db="UniProtKB">
        <authorList>
            <consortium name="Ensembl"/>
        </authorList>
    </citation>
    <scope>IDENTIFICATION</scope>
</reference>
<gene>
    <name evidence="1" type="primary">PARP10</name>
</gene>
<dbReference type="Gene3D" id="3.30.70.330">
    <property type="match status" value="1"/>
</dbReference>
<reference evidence="1" key="1">
    <citation type="submission" date="2025-08" db="UniProtKB">
        <authorList>
            <consortium name="Ensembl"/>
        </authorList>
    </citation>
    <scope>IDENTIFICATION</scope>
</reference>
<dbReference type="GO" id="GO:0003676">
    <property type="term" value="F:nucleic acid binding"/>
    <property type="evidence" value="ECO:0007669"/>
    <property type="project" value="InterPro"/>
</dbReference>
<dbReference type="CDD" id="cd12547">
    <property type="entry name" value="RRM1_2_PAR10"/>
    <property type="match status" value="1"/>
</dbReference>
<dbReference type="Pfam" id="PF23085">
    <property type="entry name" value="RRM_PARP14_3"/>
    <property type="match status" value="1"/>
</dbReference>
<dbReference type="SUPFAM" id="SSF54928">
    <property type="entry name" value="RNA-binding domain, RBD"/>
    <property type="match status" value="1"/>
</dbReference>
<organism evidence="1 2">
    <name type="scientific">Naja naja</name>
    <name type="common">Indian cobra</name>
    <dbReference type="NCBI Taxonomy" id="35670"/>
    <lineage>
        <taxon>Eukaryota</taxon>
        <taxon>Metazoa</taxon>
        <taxon>Chordata</taxon>
        <taxon>Craniata</taxon>
        <taxon>Vertebrata</taxon>
        <taxon>Euteleostomi</taxon>
        <taxon>Lepidosauria</taxon>
        <taxon>Squamata</taxon>
        <taxon>Bifurcata</taxon>
        <taxon>Unidentata</taxon>
        <taxon>Episquamata</taxon>
        <taxon>Toxicofera</taxon>
        <taxon>Serpentes</taxon>
        <taxon>Colubroidea</taxon>
        <taxon>Elapidae</taxon>
        <taxon>Elapinae</taxon>
        <taxon>Naja</taxon>
    </lineage>
</organism>
<sequence length="196" mass="22211">MAEAAAADVAVLGVPSDVADELLVFYFENRRRSGGGPVQSWRRRGGRATLTFERPEDAQRVLSRSDHALQEVQLTVQPAAPRDYGKVVLRGLNPQSSLELVELFVEHLLDCERDAYSIWRSPARDQVLVQLQAVLSHSEMLIFRNGRQGARTINLRRMFGKPFSNESVNRLKTTEATASLTDHIVQLNNFLRRLWE</sequence>
<keyword evidence="2" id="KW-1185">Reference proteome</keyword>
<proteinExistence type="predicted"/>
<dbReference type="Proteomes" id="UP000694559">
    <property type="component" value="Unplaced"/>
</dbReference>